<keyword evidence="3" id="KW-1185">Reference proteome</keyword>
<proteinExistence type="predicted"/>
<protein>
    <submittedName>
        <fullName evidence="2">Uncharacterized protein</fullName>
    </submittedName>
</protein>
<dbReference type="RefSeq" id="WP_160611623.1">
    <property type="nucleotide sequence ID" value="NZ_WTZA01000002.1"/>
</dbReference>
<sequence>MRLEPKLIYAASPFDFEAVRQRVEGAAIDAVAKLSVAELCCSRDALINRLRVEIELKAPKLPLAKVSQFVTDSEGFQCAIETQLADPSDLAGYISLPAFSPLIEYDFDRELERLSVSGYYEEFALHAYAELTDALNQFKRHLDHLSEHVERYNAALPYILSVVIQDRLDELSNLALANNDETDDPWIERDIEEVLAGLLENGKLIAIPEVNPETDEPRIRYYVASPAPEVT</sequence>
<organism evidence="2 3">
    <name type="scientific">Tsuneonella aeria</name>
    <dbReference type="NCBI Taxonomy" id="1837929"/>
    <lineage>
        <taxon>Bacteria</taxon>
        <taxon>Pseudomonadati</taxon>
        <taxon>Pseudomonadota</taxon>
        <taxon>Alphaproteobacteria</taxon>
        <taxon>Sphingomonadales</taxon>
        <taxon>Erythrobacteraceae</taxon>
        <taxon>Tsuneonella</taxon>
    </lineage>
</organism>
<name>A0A6I4TF67_9SPHN</name>
<gene>
    <name evidence="2" type="ORF">GRI40_10940</name>
</gene>
<evidence type="ECO:0000256" key="1">
    <source>
        <dbReference type="SAM" id="Coils"/>
    </source>
</evidence>
<keyword evidence="1" id="KW-0175">Coiled coil</keyword>
<dbReference type="Proteomes" id="UP000439522">
    <property type="component" value="Unassembled WGS sequence"/>
</dbReference>
<reference evidence="2 3" key="1">
    <citation type="submission" date="2019-12" db="EMBL/GenBank/DDBJ databases">
        <title>Genomic-based taxomic classification of the family Erythrobacteraceae.</title>
        <authorList>
            <person name="Xu L."/>
        </authorList>
    </citation>
    <scope>NUCLEOTIDE SEQUENCE [LARGE SCALE GENOMIC DNA]</scope>
    <source>
        <strain evidence="2 3">100921-2</strain>
    </source>
</reference>
<evidence type="ECO:0000313" key="2">
    <source>
        <dbReference type="EMBL" id="MXO75733.1"/>
    </source>
</evidence>
<dbReference type="AlphaFoldDB" id="A0A6I4TF67"/>
<dbReference type="OrthoDB" id="9851785at2"/>
<evidence type="ECO:0000313" key="3">
    <source>
        <dbReference type="Proteomes" id="UP000439522"/>
    </source>
</evidence>
<dbReference type="EMBL" id="WTZA01000002">
    <property type="protein sequence ID" value="MXO75733.1"/>
    <property type="molecule type" value="Genomic_DNA"/>
</dbReference>
<feature type="coiled-coil region" evidence="1">
    <location>
        <begin position="128"/>
        <end position="155"/>
    </location>
</feature>
<accession>A0A6I4TF67</accession>
<comment type="caution">
    <text evidence="2">The sequence shown here is derived from an EMBL/GenBank/DDBJ whole genome shotgun (WGS) entry which is preliminary data.</text>
</comment>